<keyword evidence="6 7" id="KW-0067">ATP-binding</keyword>
<dbReference type="InterPro" id="IPR017441">
    <property type="entry name" value="Protein_kinase_ATP_BS"/>
</dbReference>
<feature type="non-terminal residue" evidence="11">
    <location>
        <position position="1"/>
    </location>
</feature>
<keyword evidence="9" id="KW-0812">Transmembrane</keyword>
<dbReference type="PANTHER" id="PTHR48006">
    <property type="entry name" value="LEUCINE-RICH REPEAT-CONTAINING PROTEIN DDB_G0281931-RELATED"/>
    <property type="match status" value="1"/>
</dbReference>
<dbReference type="FunFam" id="1.10.510.10:FF:001077">
    <property type="entry name" value="Phytosulfokine receptor 2"/>
    <property type="match status" value="1"/>
</dbReference>
<organism evidence="11 12">
    <name type="scientific">Cucurbita argyrosperma subsp. sororia</name>
    <dbReference type="NCBI Taxonomy" id="37648"/>
    <lineage>
        <taxon>Eukaryota</taxon>
        <taxon>Viridiplantae</taxon>
        <taxon>Streptophyta</taxon>
        <taxon>Embryophyta</taxon>
        <taxon>Tracheophyta</taxon>
        <taxon>Spermatophyta</taxon>
        <taxon>Magnoliopsida</taxon>
        <taxon>eudicotyledons</taxon>
        <taxon>Gunneridae</taxon>
        <taxon>Pentapetalae</taxon>
        <taxon>rosids</taxon>
        <taxon>fabids</taxon>
        <taxon>Cucurbitales</taxon>
        <taxon>Cucurbitaceae</taxon>
        <taxon>Cucurbiteae</taxon>
        <taxon>Cucurbita</taxon>
    </lineage>
</organism>
<comment type="subcellular location">
    <subcellularLocation>
        <location evidence="1">Membrane</location>
        <topology evidence="1">Single-pass type I membrane protein</topology>
    </subcellularLocation>
</comment>
<evidence type="ECO:0000256" key="7">
    <source>
        <dbReference type="PROSITE-ProRule" id="PRU10141"/>
    </source>
</evidence>
<dbReference type="InterPro" id="IPR008271">
    <property type="entry name" value="Ser/Thr_kinase_AS"/>
</dbReference>
<keyword evidence="11" id="KW-0675">Receptor</keyword>
<keyword evidence="3" id="KW-0808">Transferase</keyword>
<keyword evidence="9" id="KW-1133">Transmembrane helix</keyword>
<evidence type="ECO:0000256" key="3">
    <source>
        <dbReference type="ARBA" id="ARBA00022679"/>
    </source>
</evidence>
<evidence type="ECO:0000259" key="10">
    <source>
        <dbReference type="PROSITE" id="PS50011"/>
    </source>
</evidence>
<keyword evidence="12" id="KW-1185">Reference proteome</keyword>
<evidence type="ECO:0000256" key="9">
    <source>
        <dbReference type="SAM" id="Phobius"/>
    </source>
</evidence>
<dbReference type="GO" id="GO:0005524">
    <property type="term" value="F:ATP binding"/>
    <property type="evidence" value="ECO:0007669"/>
    <property type="project" value="UniProtKB-UniRule"/>
</dbReference>
<proteinExistence type="inferred from homology"/>
<evidence type="ECO:0000256" key="5">
    <source>
        <dbReference type="ARBA" id="ARBA00022777"/>
    </source>
</evidence>
<keyword evidence="9" id="KW-0472">Membrane</keyword>
<evidence type="ECO:0000313" key="12">
    <source>
        <dbReference type="Proteomes" id="UP000685013"/>
    </source>
</evidence>
<dbReference type="PROSITE" id="PS50011">
    <property type="entry name" value="PROTEIN_KINASE_DOM"/>
    <property type="match status" value="1"/>
</dbReference>
<dbReference type="AlphaFoldDB" id="A0AAV6MD79"/>
<evidence type="ECO:0000256" key="2">
    <source>
        <dbReference type="ARBA" id="ARBA00022527"/>
    </source>
</evidence>
<gene>
    <name evidence="11" type="primary">PSKR2</name>
    <name evidence="11" type="ORF">SDJN03_23323</name>
</gene>
<dbReference type="GO" id="GO:0016020">
    <property type="term" value="C:membrane"/>
    <property type="evidence" value="ECO:0007669"/>
    <property type="project" value="UniProtKB-SubCell"/>
</dbReference>
<dbReference type="PROSITE" id="PS00107">
    <property type="entry name" value="PROTEIN_KINASE_ATP"/>
    <property type="match status" value="1"/>
</dbReference>
<sequence length="476" mass="53815">MFVVPTIFLSSDPDKEKGLFSHFDLVVELLQAPLYGSKLSQVLSSDPRRQWQIPRNLLDLHRPPSLFLFFSSQSLIPPLKFLQLSLSDRSRSEQAMQPTPILIFASIASFSVATLFLFCVFLLFRKLKSKHRTPRQQHNRNRNLDLSSISVDESASFDPSLRISMAELRAATKNFSNDLIVGDGSFGLVYKARLSSGATVAIKKLNPDAFQGFREFRAEMETLGKLRHRNIVKMLGYCISGSDRLLIYEFIERGSLDNCLYETSTSAEADEESDGYLPSRLPLPWETRLKIMRGVANGLSYLHGLSQPIIHRDIKAGNVLLDSEFEAHIADFGLARMIESSNSHVSTQFAGTMGYMPPEYRNGLTGATLKADVYSFGILMFEVAMGRRPNLPMVLDDKEVGLIEWARILVAQNRHMEMVDASISREELMEANVKEYFRIACLCTSERSKERPPMSNVVEFLDRICNVKLCDDDNDE</sequence>
<evidence type="ECO:0000256" key="1">
    <source>
        <dbReference type="ARBA" id="ARBA00004479"/>
    </source>
</evidence>
<accession>A0AAV6MD79</accession>
<reference evidence="11 12" key="1">
    <citation type="journal article" date="2021" name="Hortic Res">
        <title>The domestication of Cucurbita argyrosperma as revealed by the genome of its wild relative.</title>
        <authorList>
            <person name="Barrera-Redondo J."/>
            <person name="Sanchez-de la Vega G."/>
            <person name="Aguirre-Liguori J.A."/>
            <person name="Castellanos-Morales G."/>
            <person name="Gutierrez-Guerrero Y.T."/>
            <person name="Aguirre-Dugua X."/>
            <person name="Aguirre-Planter E."/>
            <person name="Tenaillon M.I."/>
            <person name="Lira-Saade R."/>
            <person name="Eguiarte L.E."/>
        </authorList>
    </citation>
    <scope>NUCLEOTIDE SEQUENCE [LARGE SCALE GENOMIC DNA]</scope>
    <source>
        <strain evidence="11">JBR-2021</strain>
    </source>
</reference>
<protein>
    <submittedName>
        <fullName evidence="11">Phytosulfokine receptor 2</fullName>
    </submittedName>
</protein>
<feature type="domain" description="Protein kinase" evidence="10">
    <location>
        <begin position="175"/>
        <end position="461"/>
    </location>
</feature>
<evidence type="ECO:0000256" key="4">
    <source>
        <dbReference type="ARBA" id="ARBA00022741"/>
    </source>
</evidence>
<dbReference type="FunFam" id="3.30.200.20:FF:000745">
    <property type="entry name" value="Phytosulfokine receptor 2"/>
    <property type="match status" value="1"/>
</dbReference>
<keyword evidence="5" id="KW-0418">Kinase</keyword>
<dbReference type="CDD" id="cd14066">
    <property type="entry name" value="STKc_IRAK"/>
    <property type="match status" value="1"/>
</dbReference>
<dbReference type="InterPro" id="IPR000719">
    <property type="entry name" value="Prot_kinase_dom"/>
</dbReference>
<dbReference type="Pfam" id="PF07714">
    <property type="entry name" value="PK_Tyr_Ser-Thr"/>
    <property type="match status" value="1"/>
</dbReference>
<feature type="binding site" evidence="7">
    <location>
        <position position="204"/>
    </location>
    <ligand>
        <name>ATP</name>
        <dbReference type="ChEBI" id="CHEBI:30616"/>
    </ligand>
</feature>
<dbReference type="GO" id="GO:0004674">
    <property type="term" value="F:protein serine/threonine kinase activity"/>
    <property type="evidence" value="ECO:0007669"/>
    <property type="project" value="UniProtKB-KW"/>
</dbReference>
<dbReference type="SMART" id="SM00220">
    <property type="entry name" value="S_TKc"/>
    <property type="match status" value="1"/>
</dbReference>
<keyword evidence="2 8" id="KW-0723">Serine/threonine-protein kinase</keyword>
<evidence type="ECO:0000256" key="8">
    <source>
        <dbReference type="RuleBase" id="RU000304"/>
    </source>
</evidence>
<dbReference type="InterPro" id="IPR051824">
    <property type="entry name" value="LRR_Rcpt-Like_S/T_Kinase"/>
</dbReference>
<evidence type="ECO:0000256" key="6">
    <source>
        <dbReference type="ARBA" id="ARBA00022840"/>
    </source>
</evidence>
<dbReference type="InterPro" id="IPR001245">
    <property type="entry name" value="Ser-Thr/Tyr_kinase_cat_dom"/>
</dbReference>
<name>A0AAV6MD79_9ROSI</name>
<feature type="transmembrane region" description="Helical" evidence="9">
    <location>
        <begin position="101"/>
        <end position="124"/>
    </location>
</feature>
<comment type="caution">
    <text evidence="11">The sequence shown here is derived from an EMBL/GenBank/DDBJ whole genome shotgun (WGS) entry which is preliminary data.</text>
</comment>
<keyword evidence="4 7" id="KW-0547">Nucleotide-binding</keyword>
<evidence type="ECO:0000313" key="11">
    <source>
        <dbReference type="EMBL" id="KAG6578875.1"/>
    </source>
</evidence>
<comment type="similarity">
    <text evidence="8">Belongs to the protein kinase superfamily.</text>
</comment>
<dbReference type="PANTHER" id="PTHR48006:SF47">
    <property type="entry name" value="PHYTOSULFOKINE RECEPTOR 2-LIKE"/>
    <property type="match status" value="1"/>
</dbReference>
<dbReference type="Proteomes" id="UP000685013">
    <property type="component" value="Chromosome 15"/>
</dbReference>
<dbReference type="PROSITE" id="PS00108">
    <property type="entry name" value="PROTEIN_KINASE_ST"/>
    <property type="match status" value="1"/>
</dbReference>
<dbReference type="EMBL" id="JAGKQH010000015">
    <property type="protein sequence ID" value="KAG6578875.1"/>
    <property type="molecule type" value="Genomic_DNA"/>
</dbReference>